<evidence type="ECO:0000313" key="4">
    <source>
        <dbReference type="Proteomes" id="UP000005408"/>
    </source>
</evidence>
<proteinExistence type="predicted"/>
<name>A0A8W8J7S1_MAGGI</name>
<feature type="signal peptide" evidence="2">
    <location>
        <begin position="1"/>
        <end position="23"/>
    </location>
</feature>
<keyword evidence="4" id="KW-1185">Reference proteome</keyword>
<organism evidence="3 4">
    <name type="scientific">Magallana gigas</name>
    <name type="common">Pacific oyster</name>
    <name type="synonym">Crassostrea gigas</name>
    <dbReference type="NCBI Taxonomy" id="29159"/>
    <lineage>
        <taxon>Eukaryota</taxon>
        <taxon>Metazoa</taxon>
        <taxon>Spiralia</taxon>
        <taxon>Lophotrochozoa</taxon>
        <taxon>Mollusca</taxon>
        <taxon>Bivalvia</taxon>
        <taxon>Autobranchia</taxon>
        <taxon>Pteriomorphia</taxon>
        <taxon>Ostreida</taxon>
        <taxon>Ostreoidea</taxon>
        <taxon>Ostreidae</taxon>
        <taxon>Magallana</taxon>
    </lineage>
</organism>
<evidence type="ECO:0000256" key="1">
    <source>
        <dbReference type="SAM" id="MobiDB-lite"/>
    </source>
</evidence>
<dbReference type="Proteomes" id="UP000005408">
    <property type="component" value="Unassembled WGS sequence"/>
</dbReference>
<feature type="region of interest" description="Disordered" evidence="1">
    <location>
        <begin position="27"/>
        <end position="86"/>
    </location>
</feature>
<protein>
    <submittedName>
        <fullName evidence="3">Uncharacterized protein</fullName>
    </submittedName>
</protein>
<evidence type="ECO:0000313" key="3">
    <source>
        <dbReference type="EnsemblMetazoa" id="G17191.1:cds"/>
    </source>
</evidence>
<accession>A0A8W8J7S1</accession>
<dbReference type="EnsemblMetazoa" id="G17191.1">
    <property type="protein sequence ID" value="G17191.1:cds"/>
    <property type="gene ID" value="G17191"/>
</dbReference>
<keyword evidence="2" id="KW-0732">Signal</keyword>
<dbReference type="AlphaFoldDB" id="A0A8W8J7S1"/>
<sequence>MHKSVLGILFLWGLAVLLCQAVAKPDDKSSTRYPVKKRISPIKYPESPQPQSHDSDPDMTITKKPYRTPRKSEYDRKRNHARKKEKFSPMYREKKHGLHGLSRKRHYDLGSRSGYRWMLYGSPLDHNYGHDHVDIPRGKVKSHWRRYAHHLAPKYAFLPSHYARRHARYGYRRSAVGRVGGRPIVVSIHPSFKAYNMRSASVLGYGLDSLLHDVVLASKLKSGKQATKAAYT</sequence>
<feature type="chain" id="PRO_5036496119" evidence="2">
    <location>
        <begin position="24"/>
        <end position="232"/>
    </location>
</feature>
<evidence type="ECO:0000256" key="2">
    <source>
        <dbReference type="SAM" id="SignalP"/>
    </source>
</evidence>
<reference evidence="3" key="1">
    <citation type="submission" date="2022-08" db="UniProtKB">
        <authorList>
            <consortium name="EnsemblMetazoa"/>
        </authorList>
    </citation>
    <scope>IDENTIFICATION</scope>
    <source>
        <strain evidence="3">05x7-T-G4-1.051#20</strain>
    </source>
</reference>